<evidence type="ECO:0000256" key="1">
    <source>
        <dbReference type="SAM" id="MobiDB-lite"/>
    </source>
</evidence>
<dbReference type="Pfam" id="PF04773">
    <property type="entry name" value="FecR"/>
    <property type="match status" value="1"/>
</dbReference>
<dbReference type="Proteomes" id="UP000575083">
    <property type="component" value="Unassembled WGS sequence"/>
</dbReference>
<dbReference type="PANTHER" id="PTHR30273:SF2">
    <property type="entry name" value="PROTEIN FECR"/>
    <property type="match status" value="1"/>
</dbReference>
<keyword evidence="3" id="KW-0472">Membrane</keyword>
<dbReference type="Gene3D" id="3.55.50.30">
    <property type="match status" value="1"/>
</dbReference>
<evidence type="ECO:0000313" key="4">
    <source>
        <dbReference type="Proteomes" id="UP000575083"/>
    </source>
</evidence>
<evidence type="ECO:0000313" key="3">
    <source>
        <dbReference type="EMBL" id="MBB6560230.1"/>
    </source>
</evidence>
<evidence type="ECO:0000259" key="2">
    <source>
        <dbReference type="Pfam" id="PF04773"/>
    </source>
</evidence>
<comment type="caution">
    <text evidence="3">The sequence shown here is derived from an EMBL/GenBank/DDBJ whole genome shotgun (WGS) entry which is preliminary data.</text>
</comment>
<keyword evidence="4" id="KW-1185">Reference proteome</keyword>
<dbReference type="AlphaFoldDB" id="A0A7X0PE27"/>
<sequence>MNRPSAPATPLPTAPATDLDGTAQAAIERHRSALQERFPLPPEALGPLPSARPTRIARPLAAALLVTATALLAWQDPAWRTEEVATPTDRRSTVELADGSRVELDTGTRLTVSRHLRSRRVALHAGRALFDVQPSTWRPFTVDAGATQVRVLGTAFDVRRQADEVTVTVLRGRVAVAGTDGLAATLAADDQVRAHAGQLDGTARVNSAHATAWRQGQLVFQRTPLPEVLDEIARYSGQPVRLGDAALARLEVSGVYRTANAEALLALLPGFLPVRVESGPSGERVVQPRATRP</sequence>
<accession>A0A7X0PE27</accession>
<dbReference type="Gene3D" id="2.60.120.1440">
    <property type="match status" value="1"/>
</dbReference>
<dbReference type="RefSeq" id="WP_184858013.1">
    <property type="nucleotide sequence ID" value="NZ_JACHLK010000005.1"/>
</dbReference>
<dbReference type="InterPro" id="IPR012373">
    <property type="entry name" value="Ferrdict_sens_TM"/>
</dbReference>
<dbReference type="PIRSF" id="PIRSF018266">
    <property type="entry name" value="FecR"/>
    <property type="match status" value="1"/>
</dbReference>
<feature type="domain" description="FecR protein" evidence="2">
    <location>
        <begin position="83"/>
        <end position="174"/>
    </location>
</feature>
<name>A0A7X0PE27_9BURK</name>
<keyword evidence="3" id="KW-0812">Transmembrane</keyword>
<reference evidence="3 4" key="1">
    <citation type="submission" date="2020-08" db="EMBL/GenBank/DDBJ databases">
        <title>Functional genomics of gut bacteria from endangered species of beetles.</title>
        <authorList>
            <person name="Carlos-Shanley C."/>
        </authorList>
    </citation>
    <scope>NUCLEOTIDE SEQUENCE [LARGE SCALE GENOMIC DNA]</scope>
    <source>
        <strain evidence="3 4">S00198</strain>
    </source>
</reference>
<feature type="region of interest" description="Disordered" evidence="1">
    <location>
        <begin position="1"/>
        <end position="21"/>
    </location>
</feature>
<gene>
    <name evidence="3" type="ORF">HNP48_002904</name>
</gene>
<organism evidence="3 4">
    <name type="scientific">Acidovorax soli</name>
    <dbReference type="NCBI Taxonomy" id="592050"/>
    <lineage>
        <taxon>Bacteria</taxon>
        <taxon>Pseudomonadati</taxon>
        <taxon>Pseudomonadota</taxon>
        <taxon>Betaproteobacteria</taxon>
        <taxon>Burkholderiales</taxon>
        <taxon>Comamonadaceae</taxon>
        <taxon>Acidovorax</taxon>
    </lineage>
</organism>
<dbReference type="InterPro" id="IPR006860">
    <property type="entry name" value="FecR"/>
</dbReference>
<dbReference type="PANTHER" id="PTHR30273">
    <property type="entry name" value="PERIPLASMIC SIGNAL SENSOR AND SIGMA FACTOR ACTIVATOR FECR-RELATED"/>
    <property type="match status" value="1"/>
</dbReference>
<dbReference type="GO" id="GO:0016989">
    <property type="term" value="F:sigma factor antagonist activity"/>
    <property type="evidence" value="ECO:0007669"/>
    <property type="project" value="TreeGrafter"/>
</dbReference>
<proteinExistence type="predicted"/>
<dbReference type="EMBL" id="JACHLK010000005">
    <property type="protein sequence ID" value="MBB6560230.1"/>
    <property type="molecule type" value="Genomic_DNA"/>
</dbReference>
<protein>
    <submittedName>
        <fullName evidence="3">Transmembrane sensor</fullName>
    </submittedName>
</protein>